<keyword evidence="2 3" id="KW-0131">Cell cycle</keyword>
<keyword evidence="2 6" id="KW-0436">Ligase</keyword>
<dbReference type="GO" id="GO:0005737">
    <property type="term" value="C:cytoplasm"/>
    <property type="evidence" value="ECO:0007669"/>
    <property type="project" value="UniProtKB-SubCell"/>
</dbReference>
<dbReference type="InterPro" id="IPR036615">
    <property type="entry name" value="Mur_ligase_C_dom_sf"/>
</dbReference>
<comment type="similarity">
    <text evidence="1 2">Belongs to the MurCDEF family. MurE subfamily.</text>
</comment>
<proteinExistence type="inferred from homology"/>
<keyword evidence="2" id="KW-0547">Nucleotide-binding</keyword>
<dbReference type="NCBIfam" id="TIGR01085">
    <property type="entry name" value="murE"/>
    <property type="match status" value="1"/>
</dbReference>
<keyword evidence="2 3" id="KW-0961">Cell wall biogenesis/degradation</keyword>
<dbReference type="GO" id="GO:0016881">
    <property type="term" value="F:acid-amino acid ligase activity"/>
    <property type="evidence" value="ECO:0007669"/>
    <property type="project" value="UniProtKB-UniRule"/>
</dbReference>
<dbReference type="InterPro" id="IPR035911">
    <property type="entry name" value="MurE/MurF_N"/>
</dbReference>
<feature type="domain" description="Mur ligase C-terminal" evidence="4">
    <location>
        <begin position="329"/>
        <end position="452"/>
    </location>
</feature>
<dbReference type="GO" id="GO:0008360">
    <property type="term" value="P:regulation of cell shape"/>
    <property type="evidence" value="ECO:0007669"/>
    <property type="project" value="UniProtKB-KW"/>
</dbReference>
<feature type="binding site" evidence="2">
    <location>
        <position position="190"/>
    </location>
    <ligand>
        <name>UDP-N-acetyl-alpha-D-muramoyl-L-alanyl-D-glutamate</name>
        <dbReference type="ChEBI" id="CHEBI:83900"/>
    </ligand>
</feature>
<organism evidence="6">
    <name type="scientific">Caldisericum exile</name>
    <dbReference type="NCBI Taxonomy" id="693075"/>
    <lineage>
        <taxon>Bacteria</taxon>
        <taxon>Pseudomonadati</taxon>
        <taxon>Caldisericota/Cryosericota group</taxon>
        <taxon>Caldisericota</taxon>
        <taxon>Caldisericia</taxon>
        <taxon>Caldisericales</taxon>
        <taxon>Caldisericaceae</taxon>
        <taxon>Caldisericum</taxon>
    </lineage>
</organism>
<comment type="subcellular location">
    <subcellularLocation>
        <location evidence="2 3">Cytoplasm</location>
    </subcellularLocation>
</comment>
<evidence type="ECO:0000313" key="6">
    <source>
        <dbReference type="EMBL" id="HGW60370.1"/>
    </source>
</evidence>
<evidence type="ECO:0000259" key="4">
    <source>
        <dbReference type="Pfam" id="PF02875"/>
    </source>
</evidence>
<dbReference type="InterPro" id="IPR013221">
    <property type="entry name" value="Mur_ligase_cen"/>
</dbReference>
<comment type="caution">
    <text evidence="6">The sequence shown here is derived from an EMBL/GenBank/DDBJ whole genome shotgun (WGS) entry which is preliminary data.</text>
</comment>
<comment type="pathway">
    <text evidence="2 3">Cell wall biogenesis; peptidoglycan biosynthesis.</text>
</comment>
<protein>
    <recommendedName>
        <fullName evidence="2">UDP-N-acetylmuramyl-tripeptide synthetase</fullName>
        <ecNumber evidence="2">6.3.2.-</ecNumber>
    </recommendedName>
    <alternativeName>
        <fullName evidence="2">UDP-MurNAc-tripeptide synthetase</fullName>
    </alternativeName>
</protein>
<dbReference type="SUPFAM" id="SSF53623">
    <property type="entry name" value="MurD-like peptide ligases, catalytic domain"/>
    <property type="match status" value="1"/>
</dbReference>
<dbReference type="GO" id="GO:0005524">
    <property type="term" value="F:ATP binding"/>
    <property type="evidence" value="ECO:0007669"/>
    <property type="project" value="UniProtKB-UniRule"/>
</dbReference>
<keyword evidence="2" id="KW-0067">ATP-binding</keyword>
<dbReference type="Pfam" id="PF02875">
    <property type="entry name" value="Mur_ligase_C"/>
    <property type="match status" value="1"/>
</dbReference>
<dbReference type="AlphaFoldDB" id="A0A7C4TXI1"/>
<dbReference type="EMBL" id="DTHV01000094">
    <property type="protein sequence ID" value="HGW60370.1"/>
    <property type="molecule type" value="Genomic_DNA"/>
</dbReference>
<dbReference type="Gene3D" id="3.40.1190.10">
    <property type="entry name" value="Mur-like, catalytic domain"/>
    <property type="match status" value="1"/>
</dbReference>
<keyword evidence="2 3" id="KW-0573">Peptidoglycan synthesis</keyword>
<keyword evidence="2" id="KW-0963">Cytoplasm</keyword>
<evidence type="ECO:0000256" key="1">
    <source>
        <dbReference type="ARBA" id="ARBA00005898"/>
    </source>
</evidence>
<reference evidence="6" key="1">
    <citation type="journal article" date="2020" name="mSystems">
        <title>Genome- and Community-Level Interaction Insights into Carbon Utilization and Element Cycling Functions of Hydrothermarchaeota in Hydrothermal Sediment.</title>
        <authorList>
            <person name="Zhou Z."/>
            <person name="Liu Y."/>
            <person name="Xu W."/>
            <person name="Pan J."/>
            <person name="Luo Z.H."/>
            <person name="Li M."/>
        </authorList>
    </citation>
    <scope>NUCLEOTIDE SEQUENCE [LARGE SCALE GENOMIC DNA]</scope>
    <source>
        <strain evidence="6">SpSt-794</strain>
    </source>
</reference>
<evidence type="ECO:0000256" key="3">
    <source>
        <dbReference type="RuleBase" id="RU004135"/>
    </source>
</evidence>
<evidence type="ECO:0000256" key="2">
    <source>
        <dbReference type="HAMAP-Rule" id="MF_00208"/>
    </source>
</evidence>
<sequence>MKGYEIKEAFKDLEVSGNLEAEVKEIKYDSRKVEKGDIFVALVNGESDGHKFVYDAILRGATGVIIQEDIDIPPDVLVIKAKDAKIAFAKLSSFIFGYPDRKLKVVGITGTMGKTSISYLLYRLFNYAGIKSAFIGTIGLGSGDTFELLDLSPPTTPFPYDLHRFLRTFVDNGIKYVFMEVSSHGIKDKRISGIDFYKKILGTMGIDHMDYHKTPEDYINTKVSFFEGSKSPVLNRDALWIDRFIKVSECPVFYGQKDFSDFYYTNIESDFNRVSFDVFESKRFLGHVTLPLLGTFNATNFMAVLSFARLEGMDFGVIKEFGKCAKIPGRMDIFEKNGIQVVIDFAHNPDEIKTVLEHISKYVKGQLTAVFGAVGTSSREKRVEMGKVVSNYASSCIITSDDPRGEALLPILKDIESGVTIPYRVMEDRKSAIREAILHSKRGDTVAILGRGVESKMTLKGGVELHFRDEDVVKELFNEM</sequence>
<dbReference type="InterPro" id="IPR005761">
    <property type="entry name" value="UDP-N-AcMur-Glu-dNH2Pim_ligase"/>
</dbReference>
<feature type="modified residue" description="N6-carboxylysine" evidence="2">
    <location>
        <position position="222"/>
    </location>
</feature>
<comment type="caution">
    <text evidence="2">Lacks conserved residue(s) required for the propagation of feature annotation.</text>
</comment>
<dbReference type="SUPFAM" id="SSF63418">
    <property type="entry name" value="MurE/MurF N-terminal domain"/>
    <property type="match status" value="1"/>
</dbReference>
<feature type="binding site" evidence="2">
    <location>
        <position position="182"/>
    </location>
    <ligand>
        <name>UDP-N-acetyl-alpha-D-muramoyl-L-alanyl-D-glutamate</name>
        <dbReference type="ChEBI" id="CHEBI:83900"/>
    </ligand>
</feature>
<dbReference type="PANTHER" id="PTHR23135">
    <property type="entry name" value="MUR LIGASE FAMILY MEMBER"/>
    <property type="match status" value="1"/>
</dbReference>
<comment type="PTM">
    <text evidence="2">Carboxylation is probably crucial for Mg(2+) binding and, consequently, for the gamma-phosphate positioning of ATP.</text>
</comment>
<keyword evidence="2 3" id="KW-0132">Cell division</keyword>
<keyword evidence="2" id="KW-0460">Magnesium</keyword>
<evidence type="ECO:0000259" key="5">
    <source>
        <dbReference type="Pfam" id="PF08245"/>
    </source>
</evidence>
<dbReference type="InterPro" id="IPR004101">
    <property type="entry name" value="Mur_ligase_C"/>
</dbReference>
<dbReference type="Gene3D" id="3.90.190.20">
    <property type="entry name" value="Mur ligase, C-terminal domain"/>
    <property type="match status" value="1"/>
</dbReference>
<feature type="binding site" evidence="2">
    <location>
        <position position="30"/>
    </location>
    <ligand>
        <name>UDP-N-acetyl-alpha-D-muramoyl-L-alanyl-D-glutamate</name>
        <dbReference type="ChEBI" id="CHEBI:83900"/>
    </ligand>
</feature>
<feature type="binding site" evidence="2">
    <location>
        <begin position="110"/>
        <end position="116"/>
    </location>
    <ligand>
        <name>ATP</name>
        <dbReference type="ChEBI" id="CHEBI:30616"/>
    </ligand>
</feature>
<dbReference type="InterPro" id="IPR036565">
    <property type="entry name" value="Mur-like_cat_sf"/>
</dbReference>
<accession>A0A7C4TXI1</accession>
<gene>
    <name evidence="2" type="primary">murE</name>
    <name evidence="6" type="ORF">ENV82_02935</name>
</gene>
<keyword evidence="2 3" id="KW-0133">Cell shape</keyword>
<dbReference type="PANTHER" id="PTHR23135:SF4">
    <property type="entry name" value="UDP-N-ACETYLMURAMOYL-L-ALANYL-D-GLUTAMATE--2,6-DIAMINOPIMELATE LIGASE MURE HOMOLOG, CHLOROPLASTIC"/>
    <property type="match status" value="1"/>
</dbReference>
<dbReference type="GO" id="GO:0051301">
    <property type="term" value="P:cell division"/>
    <property type="evidence" value="ECO:0007669"/>
    <property type="project" value="UniProtKB-KW"/>
</dbReference>
<comment type="function">
    <text evidence="2">Catalyzes the addition of an amino acid to the nucleotide precursor UDP-N-acetylmuramoyl-L-alanyl-D-glutamate (UMAG) in the biosynthesis of bacterial cell-wall peptidoglycan.</text>
</comment>
<dbReference type="UniPathway" id="UPA00219"/>
<dbReference type="NCBIfam" id="NF001126">
    <property type="entry name" value="PRK00139.1-4"/>
    <property type="match status" value="1"/>
</dbReference>
<feature type="binding site" evidence="2">
    <location>
        <begin position="155"/>
        <end position="156"/>
    </location>
    <ligand>
        <name>UDP-N-acetyl-alpha-D-muramoyl-L-alanyl-D-glutamate</name>
        <dbReference type="ChEBI" id="CHEBI:83900"/>
    </ligand>
</feature>
<dbReference type="Pfam" id="PF08245">
    <property type="entry name" value="Mur_ligase_M"/>
    <property type="match status" value="1"/>
</dbReference>
<dbReference type="Gene3D" id="3.40.1390.10">
    <property type="entry name" value="MurE/MurF, N-terminal domain"/>
    <property type="match status" value="1"/>
</dbReference>
<dbReference type="HAMAP" id="MF_00208">
    <property type="entry name" value="MurE"/>
    <property type="match status" value="1"/>
</dbReference>
<feature type="domain" description="Mur ligase central" evidence="5">
    <location>
        <begin position="108"/>
        <end position="306"/>
    </location>
</feature>
<comment type="cofactor">
    <cofactor evidence="2">
        <name>Mg(2+)</name>
        <dbReference type="ChEBI" id="CHEBI:18420"/>
    </cofactor>
</comment>
<dbReference type="GO" id="GO:0009252">
    <property type="term" value="P:peptidoglycan biosynthetic process"/>
    <property type="evidence" value="ECO:0007669"/>
    <property type="project" value="UniProtKB-UniRule"/>
</dbReference>
<name>A0A7C4TXI1_9BACT</name>
<dbReference type="EC" id="6.3.2.-" evidence="2"/>
<dbReference type="GO" id="GO:0000287">
    <property type="term" value="F:magnesium ion binding"/>
    <property type="evidence" value="ECO:0007669"/>
    <property type="project" value="UniProtKB-UniRule"/>
</dbReference>
<dbReference type="GO" id="GO:0071555">
    <property type="term" value="P:cell wall organization"/>
    <property type="evidence" value="ECO:0007669"/>
    <property type="project" value="UniProtKB-KW"/>
</dbReference>
<dbReference type="SUPFAM" id="SSF53244">
    <property type="entry name" value="MurD-like peptide ligases, peptide-binding domain"/>
    <property type="match status" value="1"/>
</dbReference>